<feature type="transmembrane region" description="Helical" evidence="6">
    <location>
        <begin position="179"/>
        <end position="199"/>
    </location>
</feature>
<feature type="transmembrane region" description="Helical" evidence="6">
    <location>
        <begin position="151"/>
        <end position="173"/>
    </location>
</feature>
<keyword evidence="3 6" id="KW-0812">Transmembrane</keyword>
<dbReference type="EMBL" id="QKKU01000111">
    <property type="protein sequence ID" value="RBM62069.1"/>
    <property type="molecule type" value="Genomic_DNA"/>
</dbReference>
<dbReference type="InterPro" id="IPR012506">
    <property type="entry name" value="TMEM86B-like"/>
</dbReference>
<evidence type="ECO:0000256" key="1">
    <source>
        <dbReference type="ARBA" id="ARBA00004141"/>
    </source>
</evidence>
<feature type="transmembrane region" description="Helical" evidence="6">
    <location>
        <begin position="99"/>
        <end position="118"/>
    </location>
</feature>
<evidence type="ECO:0000256" key="5">
    <source>
        <dbReference type="ARBA" id="ARBA00023136"/>
    </source>
</evidence>
<comment type="caution">
    <text evidence="7">The sequence shown here is derived from an EMBL/GenBank/DDBJ whole genome shotgun (WGS) entry which is preliminary data.</text>
</comment>
<evidence type="ECO:0000256" key="2">
    <source>
        <dbReference type="ARBA" id="ARBA00007375"/>
    </source>
</evidence>
<organism evidence="7 8">
    <name type="scientific">Vibrio paracholerae</name>
    <dbReference type="NCBI Taxonomy" id="650003"/>
    <lineage>
        <taxon>Bacteria</taxon>
        <taxon>Pseudomonadati</taxon>
        <taxon>Pseudomonadota</taxon>
        <taxon>Gammaproteobacteria</taxon>
        <taxon>Vibrionales</taxon>
        <taxon>Vibrionaceae</taxon>
        <taxon>Vibrio</taxon>
    </lineage>
</organism>
<feature type="transmembrane region" description="Helical" evidence="6">
    <location>
        <begin position="47"/>
        <end position="68"/>
    </location>
</feature>
<evidence type="ECO:0000256" key="4">
    <source>
        <dbReference type="ARBA" id="ARBA00022989"/>
    </source>
</evidence>
<feature type="transmembrane region" description="Helical" evidence="6">
    <location>
        <begin position="211"/>
        <end position="229"/>
    </location>
</feature>
<dbReference type="GO" id="GO:0016020">
    <property type="term" value="C:membrane"/>
    <property type="evidence" value="ECO:0007669"/>
    <property type="project" value="UniProtKB-SubCell"/>
</dbReference>
<protein>
    <submittedName>
        <fullName evidence="7">Lysoplasmalogenase</fullName>
    </submittedName>
</protein>
<name>A0ABD7FRJ9_9VIBR</name>
<evidence type="ECO:0000313" key="8">
    <source>
        <dbReference type="Proteomes" id="UP000252199"/>
    </source>
</evidence>
<gene>
    <name evidence="7" type="ORF">DLR72_16555</name>
</gene>
<feature type="transmembrane region" description="Helical" evidence="6">
    <location>
        <begin position="74"/>
        <end position="92"/>
    </location>
</feature>
<dbReference type="Proteomes" id="UP000252199">
    <property type="component" value="Unassembled WGS sequence"/>
</dbReference>
<comment type="subcellular location">
    <subcellularLocation>
        <location evidence="1">Membrane</location>
        <topology evidence="1">Multi-pass membrane protein</topology>
    </subcellularLocation>
</comment>
<proteinExistence type="inferred from homology"/>
<evidence type="ECO:0000256" key="3">
    <source>
        <dbReference type="ARBA" id="ARBA00022692"/>
    </source>
</evidence>
<dbReference type="Pfam" id="PF07947">
    <property type="entry name" value="YhhN"/>
    <property type="match status" value="1"/>
</dbReference>
<dbReference type="AlphaFoldDB" id="A0ABD7FRJ9"/>
<feature type="transmembrane region" description="Helical" evidence="6">
    <location>
        <begin position="20"/>
        <end position="40"/>
    </location>
</feature>
<comment type="similarity">
    <text evidence="2">Belongs to the TMEM86 family.</text>
</comment>
<keyword evidence="4 6" id="KW-1133">Transmembrane helix</keyword>
<feature type="transmembrane region" description="Helical" evidence="6">
    <location>
        <begin position="124"/>
        <end position="144"/>
    </location>
</feature>
<evidence type="ECO:0000313" key="7">
    <source>
        <dbReference type="EMBL" id="RBM62069.1"/>
    </source>
</evidence>
<sequence>MLLFLSFVYGRFVDVIADDVIADRVMWLLIIALCVVQLITIDRGPRWMFYLSKPTPILLMALSIVITPNPLSNFAWWIVAGLILSALGDILLMHPKDKFVSGLLAFLLAHIAYTLGFSTTITTFTWWPLAIWSALGVIAFLLLLPNLGKMTFPVAGYIAVIVFMACTATEYWLGYNNNASRLALMGAAMFILSDLVLAIDRFRSSSQFSRHVVMFTYYSAQVLLTLSVIP</sequence>
<dbReference type="PANTHER" id="PTHR31885:SF6">
    <property type="entry name" value="GH04784P"/>
    <property type="match status" value="1"/>
</dbReference>
<reference evidence="7 8" key="1">
    <citation type="submission" date="2018-06" db="EMBL/GenBank/DDBJ databases">
        <title>Draft genome sequences of nine Vibrio sp. clinical isolates from across the United States representing the closest known relative of Vibrio cholerae.</title>
        <authorList>
            <person name="Islam M.T."/>
            <person name="Liang K."/>
            <person name="Im M.S."/>
            <person name="Winkjer J."/>
            <person name="Busby S."/>
            <person name="Batra D."/>
            <person name="Rowe L."/>
            <person name="Tarr C.L."/>
            <person name="Boucher Y."/>
        </authorList>
    </citation>
    <scope>NUCLEOTIDE SEQUENCE [LARGE SCALE GENOMIC DNA]</scope>
    <source>
        <strain evidence="7 8">2017V-1110</strain>
    </source>
</reference>
<keyword evidence="5 6" id="KW-0472">Membrane</keyword>
<accession>A0ABD7FRJ9</accession>
<dbReference type="PANTHER" id="PTHR31885">
    <property type="entry name" value="GH04784P"/>
    <property type="match status" value="1"/>
</dbReference>
<evidence type="ECO:0000256" key="6">
    <source>
        <dbReference type="SAM" id="Phobius"/>
    </source>
</evidence>